<evidence type="ECO:0000259" key="6">
    <source>
        <dbReference type="PROSITE" id="PS50234"/>
    </source>
</evidence>
<organism evidence="7 8">
    <name type="scientific">Sulfurimonas marina</name>
    <dbReference type="NCBI Taxonomy" id="2590551"/>
    <lineage>
        <taxon>Bacteria</taxon>
        <taxon>Pseudomonadati</taxon>
        <taxon>Campylobacterota</taxon>
        <taxon>Epsilonproteobacteria</taxon>
        <taxon>Campylobacterales</taxon>
        <taxon>Sulfurimonadaceae</taxon>
        <taxon>Sulfurimonas</taxon>
    </lineage>
</organism>
<accession>A0A7M1AY75</accession>
<dbReference type="EMBL" id="CP041165">
    <property type="protein sequence ID" value="QOP42394.1"/>
    <property type="molecule type" value="Genomic_DNA"/>
</dbReference>
<keyword evidence="2 5" id="KW-0812">Transmembrane</keyword>
<reference evidence="7 8" key="1">
    <citation type="submission" date="2019-06" db="EMBL/GenBank/DDBJ databases">
        <title>Sulfurimonas gotlandica sp. nov., a chemoautotrophic and psychrotolerant epsilonproteobacterium isolated from a pelagic redoxcline, and an emended description of the genus Sulfurimonas.</title>
        <authorList>
            <person name="Wang S."/>
            <person name="Jiang L."/>
            <person name="Shao Z."/>
        </authorList>
    </citation>
    <scope>NUCLEOTIDE SEQUENCE [LARGE SCALE GENOMIC DNA]</scope>
    <source>
        <strain evidence="7 8">B2</strain>
    </source>
</reference>
<dbReference type="InterPro" id="IPR002035">
    <property type="entry name" value="VWF_A"/>
</dbReference>
<dbReference type="SMART" id="SM00327">
    <property type="entry name" value="VWA"/>
    <property type="match status" value="1"/>
</dbReference>
<dbReference type="SUPFAM" id="SSF53300">
    <property type="entry name" value="vWA-like"/>
    <property type="match status" value="1"/>
</dbReference>
<keyword evidence="4 5" id="KW-0472">Membrane</keyword>
<dbReference type="PANTHER" id="PTHR22550:SF5">
    <property type="entry name" value="LEUCINE ZIPPER PROTEIN 4"/>
    <property type="match status" value="1"/>
</dbReference>
<evidence type="ECO:0000256" key="4">
    <source>
        <dbReference type="ARBA" id="ARBA00023136"/>
    </source>
</evidence>
<dbReference type="Gene3D" id="3.40.50.410">
    <property type="entry name" value="von Willebrand factor, type A domain"/>
    <property type="match status" value="1"/>
</dbReference>
<dbReference type="InterPro" id="IPR050768">
    <property type="entry name" value="UPF0353/GerABKA_families"/>
</dbReference>
<feature type="transmembrane region" description="Helical" evidence="5">
    <location>
        <begin position="21"/>
        <end position="41"/>
    </location>
</feature>
<dbReference type="KEGG" id="smax:FJR03_07980"/>
<evidence type="ECO:0000256" key="3">
    <source>
        <dbReference type="ARBA" id="ARBA00022989"/>
    </source>
</evidence>
<evidence type="ECO:0000256" key="5">
    <source>
        <dbReference type="SAM" id="Phobius"/>
    </source>
</evidence>
<name>A0A7M1AY75_9BACT</name>
<dbReference type="PANTHER" id="PTHR22550">
    <property type="entry name" value="SPORE GERMINATION PROTEIN"/>
    <property type="match status" value="1"/>
</dbReference>
<protein>
    <submittedName>
        <fullName evidence="7">VWA domain-containing protein</fullName>
    </submittedName>
</protein>
<keyword evidence="1" id="KW-1003">Cell membrane</keyword>
<feature type="domain" description="VWFA" evidence="6">
    <location>
        <begin position="55"/>
        <end position="240"/>
    </location>
</feature>
<dbReference type="InterPro" id="IPR036465">
    <property type="entry name" value="vWFA_dom_sf"/>
</dbReference>
<evidence type="ECO:0000313" key="8">
    <source>
        <dbReference type="Proteomes" id="UP000593910"/>
    </source>
</evidence>
<proteinExistence type="predicted"/>
<dbReference type="Proteomes" id="UP000593910">
    <property type="component" value="Chromosome"/>
</dbReference>
<evidence type="ECO:0000256" key="1">
    <source>
        <dbReference type="ARBA" id="ARBA00022475"/>
    </source>
</evidence>
<keyword evidence="3 5" id="KW-1133">Transmembrane helix</keyword>
<gene>
    <name evidence="7" type="ORF">FJR03_07980</name>
</gene>
<dbReference type="AlphaFoldDB" id="A0A7M1AY75"/>
<feature type="transmembrane region" description="Helical" evidence="5">
    <location>
        <begin position="258"/>
        <end position="276"/>
    </location>
</feature>
<dbReference type="Pfam" id="PF00092">
    <property type="entry name" value="VWA"/>
    <property type="match status" value="1"/>
</dbReference>
<keyword evidence="8" id="KW-1185">Reference proteome</keyword>
<sequence>MKQRYFVHLHLLSSGRRYLKVESILKVLIFILLLITLTSPIQVDKTNPNNRFGKDIVLALDGSGSMNASGFLKDDEAFDQAFKDSLHVSRFDLSKYLAKEFIKKRLNDNVGVVLYGDFAFIASPITYEKNVVVEMLEYLTQGMAGQNTAIGEAIAISVRAFKHSKAKNKVIILLSDGEHNSGRVSPKDGVALAIEQNIKIYTIAIGEADSALMKHIAQESGGEFFSAKNATELQTIYEEIDALESSKIKSSQYKIKNYLYQSVLLIAIALLLYLIFRESKR</sequence>
<dbReference type="PROSITE" id="PS50234">
    <property type="entry name" value="VWFA"/>
    <property type="match status" value="1"/>
</dbReference>
<evidence type="ECO:0000313" key="7">
    <source>
        <dbReference type="EMBL" id="QOP42394.1"/>
    </source>
</evidence>
<evidence type="ECO:0000256" key="2">
    <source>
        <dbReference type="ARBA" id="ARBA00022692"/>
    </source>
</evidence>